<feature type="transmembrane region" description="Helical" evidence="1">
    <location>
        <begin position="12"/>
        <end position="35"/>
    </location>
</feature>
<keyword evidence="1" id="KW-1133">Transmembrane helix</keyword>
<sequence>MKRWLFLAHRWLGIILCLFMAMWFFSGVVMMYVGYPKLTDSERLAKLPELACATSCISLENAVNVLPTMLQSSLTAITLTSVAGEPRYQFTGIGKRVFSVDARTGALVTAISEADALRAAHAFMPRAGMQYLDAVNEDTWTHSRGLDQHRPLHRVQMNDADSTLLYISSMTGDVVRKATHTERIWNYVGAWLHWLYAFRGGVLDAAWSNVVLYLSLAGVLLSFVGTVVGLMRWRFRGSYRSGAKTPYREFFMRWHHVIGLAFAGITITWIFSGLMSMNPWRIFDSHSSPLNKAVYVNGDESDGNLSPAKFQISASQAIDALQNILRPREISWHMLNGKPYLVGVNGAGRTRIVQVDGDTFSLREEFPTSQLVEAAKKLIPNAHAAIEVVNHYDAYYYARDAHTMMGNSEKRLPIVRVKFDDPQQTWLHLDPYTGTVEGTLTRTKRVYRWLFGLLHSWDLPIMLASRPLWDMALILLSAGGFLLSATGIVVAWRRLRKKLLE</sequence>
<accession>A0A843YRC9</accession>
<dbReference type="RefSeq" id="WP_153234132.1">
    <property type="nucleotide sequence ID" value="NZ_WINI01000003.1"/>
</dbReference>
<evidence type="ECO:0000313" key="2">
    <source>
        <dbReference type="EMBL" id="MQR00547.1"/>
    </source>
</evidence>
<keyword evidence="1" id="KW-0812">Transmembrane</keyword>
<keyword evidence="3" id="KW-1185">Reference proteome</keyword>
<dbReference type="AlphaFoldDB" id="A0A843YRC9"/>
<name>A0A843YRC9_9BURK</name>
<dbReference type="OrthoDB" id="9760788at2"/>
<organism evidence="2 3">
    <name type="scientific">Glaciimonas soli</name>
    <dbReference type="NCBI Taxonomy" id="2590999"/>
    <lineage>
        <taxon>Bacteria</taxon>
        <taxon>Pseudomonadati</taxon>
        <taxon>Pseudomonadota</taxon>
        <taxon>Betaproteobacteria</taxon>
        <taxon>Burkholderiales</taxon>
        <taxon>Oxalobacteraceae</taxon>
        <taxon>Glaciimonas</taxon>
    </lineage>
</organism>
<feature type="transmembrane region" description="Helical" evidence="1">
    <location>
        <begin position="210"/>
        <end position="231"/>
    </location>
</feature>
<feature type="transmembrane region" description="Helical" evidence="1">
    <location>
        <begin position="471"/>
        <end position="492"/>
    </location>
</feature>
<reference evidence="2 3" key="1">
    <citation type="submission" date="2019-10" db="EMBL/GenBank/DDBJ databases">
        <title>Glaciimonas soli sp. nov., a psychrophilic bacterium isolated from the forest soil of a high elevation mountain in Taiwan.</title>
        <authorList>
            <person name="Wang L.-T."/>
            <person name="Shieh W.Y."/>
        </authorList>
    </citation>
    <scope>NUCLEOTIDE SEQUENCE [LARGE SCALE GENOMIC DNA]</scope>
    <source>
        <strain evidence="2 3">GS1</strain>
    </source>
</reference>
<keyword evidence="1" id="KW-0472">Membrane</keyword>
<dbReference type="EMBL" id="WINI01000003">
    <property type="protein sequence ID" value="MQR00547.1"/>
    <property type="molecule type" value="Genomic_DNA"/>
</dbReference>
<dbReference type="PANTHER" id="PTHR34219:SF6">
    <property type="entry name" value="BLR3280 PROTEIN"/>
    <property type="match status" value="1"/>
</dbReference>
<proteinExistence type="predicted"/>
<dbReference type="InterPro" id="IPR005625">
    <property type="entry name" value="PepSY-ass_TM"/>
</dbReference>
<protein>
    <submittedName>
        <fullName evidence="2">PepSY domain-containing protein</fullName>
    </submittedName>
</protein>
<comment type="caution">
    <text evidence="2">The sequence shown here is derived from an EMBL/GenBank/DDBJ whole genome shotgun (WGS) entry which is preliminary data.</text>
</comment>
<evidence type="ECO:0000313" key="3">
    <source>
        <dbReference type="Proteomes" id="UP000451565"/>
    </source>
</evidence>
<evidence type="ECO:0000256" key="1">
    <source>
        <dbReference type="SAM" id="Phobius"/>
    </source>
</evidence>
<dbReference type="Proteomes" id="UP000451565">
    <property type="component" value="Unassembled WGS sequence"/>
</dbReference>
<feature type="transmembrane region" description="Helical" evidence="1">
    <location>
        <begin position="251"/>
        <end position="271"/>
    </location>
</feature>
<dbReference type="PANTHER" id="PTHR34219">
    <property type="entry name" value="IRON-REGULATED INNER MEMBRANE PROTEIN-RELATED"/>
    <property type="match status" value="1"/>
</dbReference>
<gene>
    <name evidence="2" type="ORF">GEV47_07610</name>
</gene>